<feature type="transmembrane region" description="Helical" evidence="9">
    <location>
        <begin position="135"/>
        <end position="156"/>
    </location>
</feature>
<keyword evidence="6 9" id="KW-1133">Transmembrane helix</keyword>
<keyword evidence="5 9" id="KW-0812">Transmembrane</keyword>
<dbReference type="EMBL" id="SMUV01000068">
    <property type="protein sequence ID" value="TDK45672.1"/>
    <property type="molecule type" value="Genomic_DNA"/>
</dbReference>
<evidence type="ECO:0000256" key="3">
    <source>
        <dbReference type="ARBA" id="ARBA00022475"/>
    </source>
</evidence>
<accession>A0A4R5V1N4</accession>
<dbReference type="GO" id="GO:0005886">
    <property type="term" value="C:plasma membrane"/>
    <property type="evidence" value="ECO:0007669"/>
    <property type="project" value="UniProtKB-SubCell"/>
</dbReference>
<comment type="function">
    <text evidence="9">Part of the tripartite ATP-independent periplasmic (TRAP) transport system.</text>
</comment>
<sequence length="174" mass="19509">MQSTYERQGGLVRRLAVWSNWLAALALALMMVHITIDVIMRYLFSAPLTGTIEIVSAYYMVAVIAFPLAYVHFKDHHIRVELFTAGLSSHRQRQIDTAVEVLLFVMFTGIAVLSIEEAVAKTQAKEVWEAGQGLIQVWPARWSLAIGFSLMALVSFSRLLSRFGLAGHQDETIK</sequence>
<comment type="caution">
    <text evidence="11">The sequence shown here is derived from an EMBL/GenBank/DDBJ whole genome shotgun (WGS) entry which is preliminary data.</text>
</comment>
<feature type="domain" description="Tripartite ATP-independent periplasmic transporters DctQ component" evidence="10">
    <location>
        <begin position="30"/>
        <end position="163"/>
    </location>
</feature>
<keyword evidence="4 9" id="KW-0997">Cell inner membrane</keyword>
<dbReference type="GO" id="GO:0015740">
    <property type="term" value="P:C4-dicarboxylate transport"/>
    <property type="evidence" value="ECO:0007669"/>
    <property type="project" value="TreeGrafter"/>
</dbReference>
<gene>
    <name evidence="11" type="ORF">E1832_13490</name>
</gene>
<comment type="similarity">
    <text evidence="8 9">Belongs to the TRAP transporter small permease family.</text>
</comment>
<dbReference type="PANTHER" id="PTHR35011">
    <property type="entry name" value="2,3-DIKETO-L-GULONATE TRAP TRANSPORTER SMALL PERMEASE PROTEIN YIAM"/>
    <property type="match status" value="1"/>
</dbReference>
<keyword evidence="2 9" id="KW-0813">Transport</keyword>
<dbReference type="RefSeq" id="WP_133360287.1">
    <property type="nucleotide sequence ID" value="NZ_SMUV01000068.1"/>
</dbReference>
<evidence type="ECO:0000256" key="4">
    <source>
        <dbReference type="ARBA" id="ARBA00022519"/>
    </source>
</evidence>
<keyword evidence="7 9" id="KW-0472">Membrane</keyword>
<evidence type="ECO:0000256" key="1">
    <source>
        <dbReference type="ARBA" id="ARBA00004429"/>
    </source>
</evidence>
<dbReference type="Pfam" id="PF04290">
    <property type="entry name" value="DctQ"/>
    <property type="match status" value="1"/>
</dbReference>
<keyword evidence="12" id="KW-1185">Reference proteome</keyword>
<feature type="transmembrane region" description="Helical" evidence="9">
    <location>
        <begin position="94"/>
        <end position="115"/>
    </location>
</feature>
<comment type="subcellular location">
    <subcellularLocation>
        <location evidence="1 9">Cell inner membrane</location>
        <topology evidence="1 9">Multi-pass membrane protein</topology>
    </subcellularLocation>
</comment>
<evidence type="ECO:0000313" key="11">
    <source>
        <dbReference type="EMBL" id="TDK45672.1"/>
    </source>
</evidence>
<evidence type="ECO:0000256" key="2">
    <source>
        <dbReference type="ARBA" id="ARBA00022448"/>
    </source>
</evidence>
<evidence type="ECO:0000256" key="9">
    <source>
        <dbReference type="RuleBase" id="RU369079"/>
    </source>
</evidence>
<keyword evidence="3" id="KW-1003">Cell membrane</keyword>
<evidence type="ECO:0000256" key="5">
    <source>
        <dbReference type="ARBA" id="ARBA00022692"/>
    </source>
</evidence>
<dbReference type="PANTHER" id="PTHR35011:SF10">
    <property type="entry name" value="TRAP TRANSPORTER SMALL PERMEASE PROTEIN"/>
    <property type="match status" value="1"/>
</dbReference>
<feature type="transmembrane region" description="Helical" evidence="9">
    <location>
        <begin position="21"/>
        <end position="44"/>
    </location>
</feature>
<dbReference type="GO" id="GO:0022857">
    <property type="term" value="F:transmembrane transporter activity"/>
    <property type="evidence" value="ECO:0007669"/>
    <property type="project" value="UniProtKB-UniRule"/>
</dbReference>
<evidence type="ECO:0000313" key="12">
    <source>
        <dbReference type="Proteomes" id="UP000295301"/>
    </source>
</evidence>
<protein>
    <recommendedName>
        <fullName evidence="9">TRAP transporter small permease protein</fullName>
    </recommendedName>
</protein>
<dbReference type="InterPro" id="IPR055348">
    <property type="entry name" value="DctQ"/>
</dbReference>
<dbReference type="Proteomes" id="UP000295301">
    <property type="component" value="Unassembled WGS sequence"/>
</dbReference>
<proteinExistence type="inferred from homology"/>
<evidence type="ECO:0000256" key="8">
    <source>
        <dbReference type="ARBA" id="ARBA00038436"/>
    </source>
</evidence>
<name>A0A4R5V1N4_9RHOB</name>
<dbReference type="AlphaFoldDB" id="A0A4R5V1N4"/>
<dbReference type="OrthoDB" id="4250245at2"/>
<dbReference type="InterPro" id="IPR007387">
    <property type="entry name" value="TRAP_DctQ"/>
</dbReference>
<comment type="subunit">
    <text evidence="9">The complex comprises the extracytoplasmic solute receptor protein and the two transmembrane proteins.</text>
</comment>
<evidence type="ECO:0000259" key="10">
    <source>
        <dbReference type="Pfam" id="PF04290"/>
    </source>
</evidence>
<reference evidence="11 12" key="1">
    <citation type="submission" date="2019-03" db="EMBL/GenBank/DDBJ databases">
        <title>Ruegeria lutea sp. nov., a novel strain, isolated from marine sediment, the Masan Bay, South Korea.</title>
        <authorList>
            <person name="Kim J."/>
            <person name="Kim D.-Y."/>
            <person name="Lee S.-S."/>
        </authorList>
    </citation>
    <scope>NUCLEOTIDE SEQUENCE [LARGE SCALE GENOMIC DNA]</scope>
    <source>
        <strain evidence="11 12">318-1</strain>
    </source>
</reference>
<organism evidence="11 12">
    <name type="scientific">Antarcticimicrobium luteum</name>
    <dbReference type="NCBI Taxonomy" id="2547397"/>
    <lineage>
        <taxon>Bacteria</taxon>
        <taxon>Pseudomonadati</taxon>
        <taxon>Pseudomonadota</taxon>
        <taxon>Alphaproteobacteria</taxon>
        <taxon>Rhodobacterales</taxon>
        <taxon>Paracoccaceae</taxon>
        <taxon>Antarcticimicrobium</taxon>
    </lineage>
</organism>
<evidence type="ECO:0000256" key="6">
    <source>
        <dbReference type="ARBA" id="ARBA00022989"/>
    </source>
</evidence>
<feature type="transmembrane region" description="Helical" evidence="9">
    <location>
        <begin position="56"/>
        <end position="73"/>
    </location>
</feature>
<evidence type="ECO:0000256" key="7">
    <source>
        <dbReference type="ARBA" id="ARBA00023136"/>
    </source>
</evidence>